<name>A0AAW6U7Q6_9BACT</name>
<gene>
    <name evidence="1" type="ORF">QJ522_19050</name>
</gene>
<proteinExistence type="predicted"/>
<comment type="caution">
    <text evidence="1">The sequence shown here is derived from an EMBL/GenBank/DDBJ whole genome shotgun (WGS) entry which is preliminary data.</text>
</comment>
<reference evidence="1" key="1">
    <citation type="submission" date="2023-05" db="EMBL/GenBank/DDBJ databases">
        <title>Anaerotaeda fermentans gen. nov., sp. nov., a novel anaerobic planctomycete of the new family within the order Sedimentisphaerales isolated from Taman Peninsula, Russia.</title>
        <authorList>
            <person name="Khomyakova M.A."/>
            <person name="Merkel A.Y."/>
            <person name="Slobodkin A.I."/>
        </authorList>
    </citation>
    <scope>NUCLEOTIDE SEQUENCE</scope>
    <source>
        <strain evidence="1">M17dextr</strain>
    </source>
</reference>
<protein>
    <submittedName>
        <fullName evidence="1">CehA/McbA family metallohydrolase</fullName>
    </submittedName>
</protein>
<sequence>MAMRYQTDLRDDGTPRLIVRALCAGLMWVCLTLPVDAATRLEARIVDDASGQPLAARVAVTNADGKFVEIAGRHEHVEYLGKRWCYVDGSFALTVPSGGVWLEIRRGFETLPLTAKIAGQASSKKAEKTFRLRRWIDMGAKGYVNGDIHAHLPVPKVAHPQMRAEDLNTLTLLYLPDTESPIATNRCFTGKLDACSTPGCEIYVSQEIQEWQMGHLTLLGLTSLVPGYPHAGGSLEHWKGFPQWDLMRALRATREQNGTIFWSHISSLPGAELPVALALGLVDGVELITWSDPTHLPNHWGPWEDSGFSQAEFPVMRSMDLYYQFLNAGFRLPIAAGTDKFEEEIPLGSNRTYARVTGTPNYDSWLAAVKAGRGFVTNGPIVEFDVAGSEPGDVIEFQGRKQVKARARVRSILPINTIDIVMNGRKVGHKTVPLLRQDPPADGIYSLEVEATVELTDSAWLAARVSDHPDLLHRILPRGLSVFSHTSPVYFLKDGRKVREPASIAYLQKYVEGTLHWLGTNPNFALEEDRQAAHQAAEQALQVYRDL</sequence>
<evidence type="ECO:0000313" key="2">
    <source>
        <dbReference type="Proteomes" id="UP001431776"/>
    </source>
</evidence>
<keyword evidence="2" id="KW-1185">Reference proteome</keyword>
<evidence type="ECO:0000313" key="1">
    <source>
        <dbReference type="EMBL" id="MDI6451168.1"/>
    </source>
</evidence>
<dbReference type="RefSeq" id="WP_349246577.1">
    <property type="nucleotide sequence ID" value="NZ_JASCXX010000029.1"/>
</dbReference>
<organism evidence="1 2">
    <name type="scientific">Anaerobaca lacustris</name>
    <dbReference type="NCBI Taxonomy" id="3044600"/>
    <lineage>
        <taxon>Bacteria</taxon>
        <taxon>Pseudomonadati</taxon>
        <taxon>Planctomycetota</taxon>
        <taxon>Phycisphaerae</taxon>
        <taxon>Sedimentisphaerales</taxon>
        <taxon>Anaerobacaceae</taxon>
        <taxon>Anaerobaca</taxon>
    </lineage>
</organism>
<accession>A0AAW6U7Q6</accession>
<dbReference type="EMBL" id="JASCXX010000029">
    <property type="protein sequence ID" value="MDI6451168.1"/>
    <property type="molecule type" value="Genomic_DNA"/>
</dbReference>
<dbReference type="AlphaFoldDB" id="A0AAW6U7Q6"/>
<dbReference type="NCBIfam" id="NF038032">
    <property type="entry name" value="CehA_McbA_metalo"/>
    <property type="match status" value="1"/>
</dbReference>
<dbReference type="Proteomes" id="UP001431776">
    <property type="component" value="Unassembled WGS sequence"/>
</dbReference>